<dbReference type="InterPro" id="IPR002398">
    <property type="entry name" value="Pept_C14"/>
</dbReference>
<evidence type="ECO:0000256" key="6">
    <source>
        <dbReference type="SAM" id="MobiDB-lite"/>
    </source>
</evidence>
<dbReference type="InterPro" id="IPR015917">
    <property type="entry name" value="Pept_C14A"/>
</dbReference>
<feature type="region of interest" description="Disordered" evidence="6">
    <location>
        <begin position="170"/>
        <end position="198"/>
    </location>
</feature>
<dbReference type="InterPro" id="IPR002138">
    <property type="entry name" value="Pept_C14_p10"/>
</dbReference>
<evidence type="ECO:0000259" key="7">
    <source>
        <dbReference type="PROSITE" id="PS50207"/>
    </source>
</evidence>
<comment type="similarity">
    <text evidence="1 5">Belongs to the peptidase C14A family.</text>
</comment>
<dbReference type="Pfam" id="PF00656">
    <property type="entry name" value="Peptidase_C14"/>
    <property type="match status" value="2"/>
</dbReference>
<dbReference type="PANTHER" id="PTHR47901:SF8">
    <property type="entry name" value="CASPASE-3"/>
    <property type="match status" value="1"/>
</dbReference>
<evidence type="ECO:0000313" key="10">
    <source>
        <dbReference type="Proteomes" id="UP000593567"/>
    </source>
</evidence>
<dbReference type="Proteomes" id="UP000593567">
    <property type="component" value="Unassembled WGS sequence"/>
</dbReference>
<feature type="compositionally biased region" description="Basic and acidic residues" evidence="6">
    <location>
        <begin position="21"/>
        <end position="41"/>
    </location>
</feature>
<evidence type="ECO:0000256" key="5">
    <source>
        <dbReference type="RuleBase" id="RU003971"/>
    </source>
</evidence>
<feature type="region of interest" description="Disordered" evidence="6">
    <location>
        <begin position="1"/>
        <end position="48"/>
    </location>
</feature>
<feature type="domain" description="Caspase family p20" evidence="8">
    <location>
        <begin position="98"/>
        <end position="156"/>
    </location>
</feature>
<organism evidence="9 10">
    <name type="scientific">Bugula neritina</name>
    <name type="common">Brown bryozoan</name>
    <name type="synonym">Sertularia neritina</name>
    <dbReference type="NCBI Taxonomy" id="10212"/>
    <lineage>
        <taxon>Eukaryota</taxon>
        <taxon>Metazoa</taxon>
        <taxon>Spiralia</taxon>
        <taxon>Lophotrochozoa</taxon>
        <taxon>Bryozoa</taxon>
        <taxon>Gymnolaemata</taxon>
        <taxon>Cheilostomatida</taxon>
        <taxon>Flustrina</taxon>
        <taxon>Buguloidea</taxon>
        <taxon>Bugulidae</taxon>
        <taxon>Bugula</taxon>
    </lineage>
</organism>
<dbReference type="Gene3D" id="3.30.70.1470">
    <property type="entry name" value="Caspase-like"/>
    <property type="match status" value="1"/>
</dbReference>
<keyword evidence="2" id="KW-0645">Protease</keyword>
<name>A0A7J7KRY7_BUGNE</name>
<dbReference type="InterPro" id="IPR001309">
    <property type="entry name" value="Pept_C14_p20"/>
</dbReference>
<comment type="caution">
    <text evidence="9">The sequence shown here is derived from an EMBL/GenBank/DDBJ whole genome shotgun (WGS) entry which is preliminary data.</text>
</comment>
<keyword evidence="4" id="KW-0378">Hydrolase</keyword>
<dbReference type="SUPFAM" id="SSF52129">
    <property type="entry name" value="Caspase-like"/>
    <property type="match status" value="1"/>
</dbReference>
<keyword evidence="3" id="KW-0053">Apoptosis</keyword>
<dbReference type="EMBL" id="VXIV02000090">
    <property type="protein sequence ID" value="KAF6040960.1"/>
    <property type="molecule type" value="Genomic_DNA"/>
</dbReference>
<gene>
    <name evidence="9" type="ORF">EB796_000677</name>
</gene>
<dbReference type="SMART" id="SM00115">
    <property type="entry name" value="CASc"/>
    <property type="match status" value="1"/>
</dbReference>
<dbReference type="Gene3D" id="3.40.50.1460">
    <property type="match status" value="1"/>
</dbReference>
<reference evidence="9" key="1">
    <citation type="submission" date="2020-06" db="EMBL/GenBank/DDBJ databases">
        <title>Draft genome of Bugula neritina, a colonial animal packing powerful symbionts and potential medicines.</title>
        <authorList>
            <person name="Rayko M."/>
        </authorList>
    </citation>
    <scope>NUCLEOTIDE SEQUENCE [LARGE SCALE GENOMIC DNA]</scope>
    <source>
        <strain evidence="9">Kwan_BN1</strain>
    </source>
</reference>
<dbReference type="AlphaFoldDB" id="A0A7J7KRY7"/>
<evidence type="ECO:0000256" key="2">
    <source>
        <dbReference type="ARBA" id="ARBA00022670"/>
    </source>
</evidence>
<evidence type="ECO:0000313" key="9">
    <source>
        <dbReference type="EMBL" id="KAF6040960.1"/>
    </source>
</evidence>
<keyword evidence="10" id="KW-1185">Reference proteome</keyword>
<dbReference type="GO" id="GO:0004197">
    <property type="term" value="F:cysteine-type endopeptidase activity"/>
    <property type="evidence" value="ECO:0007669"/>
    <property type="project" value="InterPro"/>
</dbReference>
<sequence length="305" mass="34866">MSKDDLENFKRTVSEMLARGQQEKRDLSVEDDNQSDKRTEEVTADDDLSDLSDEDEYLYPDEEGKQMKLMRLKLERTTSLKIKKLFSNTDKVFSMTRKRGRALIINNMNFDEKSFECRKGSDIDVENISVMLRAFKFDVVTHTDLKAEGILSTIKDEPVYFTAGEDVGDRDIGSVPEAEPAQKEGVGTGSSHPVGVPGDKKAEAMTRLNYDDLLVVKSSMESFTSKRHRVYGSLMIRALVSSMYKHACHHDLYTLFKQVQTKVRKLCLKKKLDSGQLVVAWDTLTHMRKLYLFLGFNGYKRDDNS</sequence>
<evidence type="ECO:0000256" key="3">
    <source>
        <dbReference type="ARBA" id="ARBA00022703"/>
    </source>
</evidence>
<protein>
    <submittedName>
        <fullName evidence="9">Uncharacterized protein</fullName>
    </submittedName>
</protein>
<dbReference type="GO" id="GO:0006508">
    <property type="term" value="P:proteolysis"/>
    <property type="evidence" value="ECO:0007669"/>
    <property type="project" value="UniProtKB-KW"/>
</dbReference>
<evidence type="ECO:0000256" key="4">
    <source>
        <dbReference type="ARBA" id="ARBA00022801"/>
    </source>
</evidence>
<evidence type="ECO:0000256" key="1">
    <source>
        <dbReference type="ARBA" id="ARBA00010134"/>
    </source>
</evidence>
<evidence type="ECO:0000259" key="8">
    <source>
        <dbReference type="PROSITE" id="PS50208"/>
    </source>
</evidence>
<feature type="domain" description="Caspase family p10" evidence="7">
    <location>
        <begin position="212"/>
        <end position="294"/>
    </location>
</feature>
<dbReference type="PROSITE" id="PS50208">
    <property type="entry name" value="CASPASE_P20"/>
    <property type="match status" value="1"/>
</dbReference>
<dbReference type="PANTHER" id="PTHR47901">
    <property type="entry name" value="CASPASE RECRUITMENT DOMAIN-CONTAINING PROTEIN 18"/>
    <property type="match status" value="1"/>
</dbReference>
<dbReference type="GO" id="GO:0006915">
    <property type="term" value="P:apoptotic process"/>
    <property type="evidence" value="ECO:0007669"/>
    <property type="project" value="UniProtKB-KW"/>
</dbReference>
<proteinExistence type="inferred from homology"/>
<dbReference type="InterPro" id="IPR011600">
    <property type="entry name" value="Pept_C14_caspase"/>
</dbReference>
<feature type="compositionally biased region" description="Basic and acidic residues" evidence="6">
    <location>
        <begin position="1"/>
        <end position="13"/>
    </location>
</feature>
<dbReference type="InterPro" id="IPR029030">
    <property type="entry name" value="Caspase-like_dom_sf"/>
</dbReference>
<dbReference type="PRINTS" id="PR00376">
    <property type="entry name" value="IL1BCENZYME"/>
</dbReference>
<dbReference type="PROSITE" id="PS50207">
    <property type="entry name" value="CASPASE_P10"/>
    <property type="match status" value="1"/>
</dbReference>
<accession>A0A7J7KRY7</accession>